<dbReference type="EMBL" id="CP119917">
    <property type="protein sequence ID" value="WFD15162.1"/>
    <property type="molecule type" value="Genomic_DNA"/>
</dbReference>
<evidence type="ECO:0000256" key="11">
    <source>
        <dbReference type="SAM" id="Phobius"/>
    </source>
</evidence>
<dbReference type="SUPFAM" id="SSF103506">
    <property type="entry name" value="Mitochondrial carrier"/>
    <property type="match status" value="1"/>
</dbReference>
<feature type="repeat" description="Solcar" evidence="9">
    <location>
        <begin position="113"/>
        <end position="204"/>
    </location>
</feature>
<evidence type="ECO:0000256" key="4">
    <source>
        <dbReference type="ARBA" id="ARBA00022692"/>
    </source>
</evidence>
<dbReference type="InterPro" id="IPR018108">
    <property type="entry name" value="MCP_transmembrane"/>
</dbReference>
<protein>
    <recommendedName>
        <fullName evidence="14">Mitochondrial dicarboxylate transporter</fullName>
    </recommendedName>
</protein>
<evidence type="ECO:0000256" key="9">
    <source>
        <dbReference type="PROSITE-ProRule" id="PRU00282"/>
    </source>
</evidence>
<keyword evidence="3 10" id="KW-0813">Transport</keyword>
<evidence type="ECO:0008006" key="14">
    <source>
        <dbReference type="Google" id="ProtNLM"/>
    </source>
</evidence>
<evidence type="ECO:0000313" key="12">
    <source>
        <dbReference type="EMBL" id="WFD15162.1"/>
    </source>
</evidence>
<comment type="subcellular location">
    <subcellularLocation>
        <location evidence="1">Mitochondrion membrane</location>
        <topology evidence="1">Multi-pass membrane protein</topology>
    </subcellularLocation>
</comment>
<dbReference type="GO" id="GO:0055085">
    <property type="term" value="P:transmembrane transport"/>
    <property type="evidence" value="ECO:0007669"/>
    <property type="project" value="InterPro"/>
</dbReference>
<keyword evidence="7" id="KW-0496">Mitochondrion</keyword>
<dbReference type="PANTHER" id="PTHR45618">
    <property type="entry name" value="MITOCHONDRIAL DICARBOXYLATE CARRIER-RELATED"/>
    <property type="match status" value="1"/>
</dbReference>
<evidence type="ECO:0000256" key="6">
    <source>
        <dbReference type="ARBA" id="ARBA00022989"/>
    </source>
</evidence>
<name>A0AAJ5YY84_9BASI</name>
<comment type="similarity">
    <text evidence="2 10">Belongs to the mitochondrial carrier (TC 2.A.29) family.</text>
</comment>
<dbReference type="InterPro" id="IPR023395">
    <property type="entry name" value="MCP_dom_sf"/>
</dbReference>
<evidence type="ECO:0000256" key="3">
    <source>
        <dbReference type="ARBA" id="ARBA00022448"/>
    </source>
</evidence>
<dbReference type="PRINTS" id="PR00926">
    <property type="entry name" value="MITOCARRIER"/>
</dbReference>
<dbReference type="Pfam" id="PF00153">
    <property type="entry name" value="Mito_carr"/>
    <property type="match status" value="3"/>
</dbReference>
<keyword evidence="13" id="KW-1185">Reference proteome</keyword>
<evidence type="ECO:0000256" key="2">
    <source>
        <dbReference type="ARBA" id="ARBA00006375"/>
    </source>
</evidence>
<feature type="transmembrane region" description="Helical" evidence="11">
    <location>
        <begin position="23"/>
        <end position="42"/>
    </location>
</feature>
<dbReference type="GO" id="GO:0031966">
    <property type="term" value="C:mitochondrial membrane"/>
    <property type="evidence" value="ECO:0007669"/>
    <property type="project" value="UniProtKB-SubCell"/>
</dbReference>
<evidence type="ECO:0000313" key="13">
    <source>
        <dbReference type="Proteomes" id="UP001217582"/>
    </source>
</evidence>
<keyword evidence="8 9" id="KW-0472">Membrane</keyword>
<dbReference type="AlphaFoldDB" id="A0AAJ5YY84"/>
<dbReference type="PROSITE" id="PS50920">
    <property type="entry name" value="SOLCAR"/>
    <property type="match status" value="3"/>
</dbReference>
<evidence type="ECO:0000256" key="5">
    <source>
        <dbReference type="ARBA" id="ARBA00022737"/>
    </source>
</evidence>
<evidence type="ECO:0000256" key="1">
    <source>
        <dbReference type="ARBA" id="ARBA00004225"/>
    </source>
</evidence>
<evidence type="ECO:0000256" key="8">
    <source>
        <dbReference type="ARBA" id="ARBA00023136"/>
    </source>
</evidence>
<dbReference type="InterPro" id="IPR002067">
    <property type="entry name" value="MCP"/>
</dbReference>
<feature type="repeat" description="Solcar" evidence="9">
    <location>
        <begin position="19"/>
        <end position="102"/>
    </location>
</feature>
<organism evidence="12 13">
    <name type="scientific">Malassezia arunalokei</name>
    <dbReference type="NCBI Taxonomy" id="1514897"/>
    <lineage>
        <taxon>Eukaryota</taxon>
        <taxon>Fungi</taxon>
        <taxon>Dikarya</taxon>
        <taxon>Basidiomycota</taxon>
        <taxon>Ustilaginomycotina</taxon>
        <taxon>Malasseziomycetes</taxon>
        <taxon>Malasseziales</taxon>
        <taxon>Malasseziaceae</taxon>
        <taxon>Malassezia</taxon>
    </lineage>
</organism>
<dbReference type="Gene3D" id="1.50.40.10">
    <property type="entry name" value="Mitochondrial carrier domain"/>
    <property type="match status" value="1"/>
</dbReference>
<dbReference type="Proteomes" id="UP001217582">
    <property type="component" value="Chromosome 2"/>
</dbReference>
<sequence>MAMEQQKQIPSQNEVVKRQTKKYPFWLGGVAASIAVCFTHPLDLAKVRLQNSPAKISTAKLLSNTFINEGVRGLYIGISASILRQMTYSLTRFAAYEELKSFVSHHTDPSQPTSLWTKISVASLAGAAGGVAGNPADVILVRMTSDMFRAPSQKFQYRGAIDGLMRAFREEGAHVLFRGITPNVVRAMLMNSSQLASYDFFKETLQNTGLFAPGSLIQYLTSSLLAGTVATTITSPADVIRSRVMNARGTDSGIPQLLKAMRSEGPMFMFRGWVPSWIRLAPNTVILLTVLEKLRETVDWVRGT</sequence>
<dbReference type="InterPro" id="IPR050391">
    <property type="entry name" value="Mito_Metabolite_Transporter"/>
</dbReference>
<accession>A0AAJ5YY84</accession>
<gene>
    <name evidence="12" type="ORF">MARU1_001177</name>
</gene>
<reference evidence="12 13" key="1">
    <citation type="submission" date="2023-03" db="EMBL/GenBank/DDBJ databases">
        <title>Mating type loci evolution in Malassezia.</title>
        <authorList>
            <person name="Coelho M.A."/>
        </authorList>
    </citation>
    <scope>NUCLEOTIDE SEQUENCE [LARGE SCALE GENOMIC DNA]</scope>
    <source>
        <strain evidence="12 13">CBS 13387</strain>
    </source>
</reference>
<proteinExistence type="inferred from homology"/>
<keyword evidence="5" id="KW-0677">Repeat</keyword>
<evidence type="ECO:0000256" key="7">
    <source>
        <dbReference type="ARBA" id="ARBA00023128"/>
    </source>
</evidence>
<keyword evidence="6 11" id="KW-1133">Transmembrane helix</keyword>
<evidence type="ECO:0000256" key="10">
    <source>
        <dbReference type="RuleBase" id="RU000488"/>
    </source>
</evidence>
<feature type="repeat" description="Solcar" evidence="9">
    <location>
        <begin position="214"/>
        <end position="297"/>
    </location>
</feature>
<keyword evidence="4 9" id="KW-0812">Transmembrane</keyword>